<evidence type="ECO:0000313" key="2">
    <source>
        <dbReference type="Proteomes" id="UP001281147"/>
    </source>
</evidence>
<evidence type="ECO:0000313" key="1">
    <source>
        <dbReference type="EMBL" id="KAK3696657.1"/>
    </source>
</evidence>
<dbReference type="EMBL" id="JAUTXU010000237">
    <property type="protein sequence ID" value="KAK3696657.1"/>
    <property type="molecule type" value="Genomic_DNA"/>
</dbReference>
<keyword evidence="2" id="KW-1185">Reference proteome</keyword>
<gene>
    <name evidence="1" type="ORF">LTR37_017838</name>
</gene>
<name>A0ACC3MKG9_9PEZI</name>
<proteinExistence type="predicted"/>
<protein>
    <submittedName>
        <fullName evidence="1">Uncharacterized protein</fullName>
    </submittedName>
</protein>
<sequence>MSKALAASATNGNAYVYLRSVCGRTIFSPPSQMPLDHDPTADNQATNGEIWYYAELPALMRNLNINKIYTFYKPEGSRKFVVNLAWDASNPGQYYRTYLPDLSLDPPQSTFPEEVL</sequence>
<organism evidence="1 2">
    <name type="scientific">Vermiconidia calcicola</name>
    <dbReference type="NCBI Taxonomy" id="1690605"/>
    <lineage>
        <taxon>Eukaryota</taxon>
        <taxon>Fungi</taxon>
        <taxon>Dikarya</taxon>
        <taxon>Ascomycota</taxon>
        <taxon>Pezizomycotina</taxon>
        <taxon>Dothideomycetes</taxon>
        <taxon>Dothideomycetidae</taxon>
        <taxon>Mycosphaerellales</taxon>
        <taxon>Extremaceae</taxon>
        <taxon>Vermiconidia</taxon>
    </lineage>
</organism>
<accession>A0ACC3MKG9</accession>
<comment type="caution">
    <text evidence="1">The sequence shown here is derived from an EMBL/GenBank/DDBJ whole genome shotgun (WGS) entry which is preliminary data.</text>
</comment>
<dbReference type="Proteomes" id="UP001281147">
    <property type="component" value="Unassembled WGS sequence"/>
</dbReference>
<reference evidence="1" key="1">
    <citation type="submission" date="2023-07" db="EMBL/GenBank/DDBJ databases">
        <title>Black Yeasts Isolated from many extreme environments.</title>
        <authorList>
            <person name="Coleine C."/>
            <person name="Stajich J.E."/>
            <person name="Selbmann L."/>
        </authorList>
    </citation>
    <scope>NUCLEOTIDE SEQUENCE</scope>
    <source>
        <strain evidence="1">CCFEE 5714</strain>
    </source>
</reference>